<keyword evidence="1" id="KW-0540">Nuclease</keyword>
<evidence type="ECO:0000313" key="8">
    <source>
        <dbReference type="EMBL" id="GAD97533.1"/>
    </source>
</evidence>
<dbReference type="AlphaFoldDB" id="V5FZM0"/>
<dbReference type="InterPro" id="IPR016191">
    <property type="entry name" value="Ribonuclease/ribotoxin"/>
</dbReference>
<evidence type="ECO:0000256" key="5">
    <source>
        <dbReference type="ARBA" id="ARBA00023239"/>
    </source>
</evidence>
<sequence>MFFDMKSAVLYGLVAAAYASPIPGSSAVTDSLIKRAKLGDFTCPDGSTVQREDVRNALNECREHDDRTVAGSYPKYFGNQSGNQKVFTNIPDGTRLREFPIIANGVYTTGNPGAYRVVTDYKDNRGDFRGVMVHIGPTVGGAYQACTLAKDKREEKRGDDDDTDKEDRKKHKGGKDGDDDDDDDNDSADDELAVRDTSASSGSEMNELATRAKKKKIVSATCPDGTTLAKDDVGAAWKELKDNSNGAYGKYPENFGNMSGGSQVYPGVTKQLRSFPIIPGGVFQGNQSPGKYRVVGGEDNKFQGVMIEGAGGTFQQCTLNDE</sequence>
<dbReference type="PANTHER" id="PTHR42104:SF2">
    <property type="entry name" value="GUANYL-SPECIFIC RIBONUCLEASE, PUTATIVE (AFU_ORTHOLOGUE AFUA_4G01200)-RELATED"/>
    <property type="match status" value="1"/>
</dbReference>
<feature type="region of interest" description="Disordered" evidence="6">
    <location>
        <begin position="150"/>
        <end position="214"/>
    </location>
</feature>
<accession>V5FZM0</accession>
<dbReference type="GO" id="GO:0003723">
    <property type="term" value="F:RNA binding"/>
    <property type="evidence" value="ECO:0007669"/>
    <property type="project" value="InterPro"/>
</dbReference>
<keyword evidence="5" id="KW-0456">Lyase</keyword>
<dbReference type="GO" id="GO:0046589">
    <property type="term" value="F:ribonuclease T1 activity"/>
    <property type="evidence" value="ECO:0007669"/>
    <property type="project" value="UniProtKB-EC"/>
</dbReference>
<feature type="compositionally biased region" description="Acidic residues" evidence="6">
    <location>
        <begin position="177"/>
        <end position="191"/>
    </location>
</feature>
<dbReference type="Proteomes" id="UP000018001">
    <property type="component" value="Unassembled WGS sequence"/>
</dbReference>
<evidence type="ECO:0000313" key="9">
    <source>
        <dbReference type="Proteomes" id="UP000018001"/>
    </source>
</evidence>
<evidence type="ECO:0000256" key="2">
    <source>
        <dbReference type="ARBA" id="ARBA00022759"/>
    </source>
</evidence>
<keyword evidence="3" id="KW-0378">Hydrolase</keyword>
<dbReference type="SUPFAM" id="SSF53933">
    <property type="entry name" value="Microbial ribonucleases"/>
    <property type="match status" value="2"/>
</dbReference>
<dbReference type="eggNOG" id="ENOG502SHNW">
    <property type="taxonomic scope" value="Eukaryota"/>
</dbReference>
<comment type="caution">
    <text evidence="8">The sequence shown here is derived from an EMBL/GenBank/DDBJ whole genome shotgun (WGS) entry which is preliminary data.</text>
</comment>
<dbReference type="OrthoDB" id="5425539at2759"/>
<feature type="compositionally biased region" description="Basic and acidic residues" evidence="6">
    <location>
        <begin position="150"/>
        <end position="159"/>
    </location>
</feature>
<keyword evidence="9" id="KW-1185">Reference proteome</keyword>
<evidence type="ECO:0000256" key="3">
    <source>
        <dbReference type="ARBA" id="ARBA00022801"/>
    </source>
</evidence>
<dbReference type="GO" id="GO:0016787">
    <property type="term" value="F:hydrolase activity"/>
    <property type="evidence" value="ECO:0007669"/>
    <property type="project" value="UniProtKB-KW"/>
</dbReference>
<dbReference type="EMBL" id="BAUL01000203">
    <property type="protein sequence ID" value="GAD97533.1"/>
    <property type="molecule type" value="Genomic_DNA"/>
</dbReference>
<gene>
    <name evidence="8" type="ORF">PVAR5_6211</name>
</gene>
<keyword evidence="2" id="KW-0255">Endonuclease</keyword>
<keyword evidence="7" id="KW-0732">Signal</keyword>
<dbReference type="Pfam" id="PF00545">
    <property type="entry name" value="Ribonuclease"/>
    <property type="match status" value="2"/>
</dbReference>
<feature type="signal peptide" evidence="7">
    <location>
        <begin position="1"/>
        <end position="19"/>
    </location>
</feature>
<dbReference type="HOGENOM" id="CLU_067154_0_0_1"/>
<dbReference type="PANTHER" id="PTHR42104">
    <property type="entry name" value="EXTRACELLULAR GUANYL-SPECIFIC RIBONUCLEASE RNTA (AFU_ORTHOLOGUE AFUA_4G03230)"/>
    <property type="match status" value="1"/>
</dbReference>
<reference evidence="9" key="1">
    <citation type="journal article" date="2014" name="Genome Announc.">
        <title>Draft genome sequence of the formaldehyde-resistant fungus Byssochlamys spectabilis No. 5 (anamorph Paecilomyces variotii No. 5) (NBRC109023).</title>
        <authorList>
            <person name="Oka T."/>
            <person name="Ekino K."/>
            <person name="Fukuda K."/>
            <person name="Nomura Y."/>
        </authorList>
    </citation>
    <scope>NUCLEOTIDE SEQUENCE [LARGE SCALE GENOMIC DNA]</scope>
    <source>
        <strain evidence="9">No. 5 / NBRC 109023</strain>
    </source>
</reference>
<evidence type="ECO:0000256" key="6">
    <source>
        <dbReference type="SAM" id="MobiDB-lite"/>
    </source>
</evidence>
<name>V5FZM0_BYSSN</name>
<proteinExistence type="predicted"/>
<dbReference type="InterPro" id="IPR000026">
    <property type="entry name" value="N1-like"/>
</dbReference>
<dbReference type="InParanoid" id="V5FZM0"/>
<dbReference type="Gene3D" id="3.10.450.30">
    <property type="entry name" value="Microbial ribonucleases"/>
    <property type="match status" value="2"/>
</dbReference>
<feature type="chain" id="PRO_5004733507" evidence="7">
    <location>
        <begin position="20"/>
        <end position="322"/>
    </location>
</feature>
<evidence type="ECO:0000256" key="1">
    <source>
        <dbReference type="ARBA" id="ARBA00022722"/>
    </source>
</evidence>
<protein>
    <submittedName>
        <fullName evidence="8">Uncharacterized protein</fullName>
    </submittedName>
</protein>
<keyword evidence="4" id="KW-1015">Disulfide bond</keyword>
<evidence type="ECO:0000256" key="7">
    <source>
        <dbReference type="SAM" id="SignalP"/>
    </source>
</evidence>
<evidence type="ECO:0000256" key="4">
    <source>
        <dbReference type="ARBA" id="ARBA00023157"/>
    </source>
</evidence>
<organism evidence="8 9">
    <name type="scientific">Byssochlamys spectabilis (strain No. 5 / NBRC 109023)</name>
    <name type="common">Paecilomyces variotii</name>
    <dbReference type="NCBI Taxonomy" id="1356009"/>
    <lineage>
        <taxon>Eukaryota</taxon>
        <taxon>Fungi</taxon>
        <taxon>Dikarya</taxon>
        <taxon>Ascomycota</taxon>
        <taxon>Pezizomycotina</taxon>
        <taxon>Eurotiomycetes</taxon>
        <taxon>Eurotiomycetidae</taxon>
        <taxon>Eurotiales</taxon>
        <taxon>Thermoascaceae</taxon>
        <taxon>Paecilomyces</taxon>
    </lineage>
</organism>